<proteinExistence type="predicted"/>
<sequence>MSGVSIDETEPMSETPASEPTAGLTMFELARLEEARRRAAEVEAQVRASATVATRARKPRNWLSAVAFMAALGAVLTFFRPSDPDVATLEEIAAVREAGAGADVARDATDAAVAASRPGYGRSGDVLVRVAMPSQLIESPVALPAGSGTLRYQWVRAADSSEADVPRTLAPGMSVLAPARPGVYRLAVGEGASRQVLDDLSLAVLVPFAQKFGGTVNGYRLGSWPFERLGGERPLGFVEVTARTADVSLSRHVRLGDFVTHDQQAQWPRYVVVSPRLLDKVELVVDEIAKLRGVGDPSRIRVRINSGFRTPLHNSGVEGSALNSRHQYGDAADVAIDADGDGRFTSFDSRVVGLAVEMIEKRHPELVGGLGVYVNARSSYVHIDARGRRARWWG</sequence>
<evidence type="ECO:0000313" key="5">
    <source>
        <dbReference type="Proteomes" id="UP001161325"/>
    </source>
</evidence>
<evidence type="ECO:0000259" key="3">
    <source>
        <dbReference type="Pfam" id="PF08291"/>
    </source>
</evidence>
<organism evidence="4 5">
    <name type="scientific">Roseisolibacter agri</name>
    <dbReference type="NCBI Taxonomy" id="2014610"/>
    <lineage>
        <taxon>Bacteria</taxon>
        <taxon>Pseudomonadati</taxon>
        <taxon>Gemmatimonadota</taxon>
        <taxon>Gemmatimonadia</taxon>
        <taxon>Gemmatimonadales</taxon>
        <taxon>Gemmatimonadaceae</taxon>
        <taxon>Roseisolibacter</taxon>
    </lineage>
</organism>
<protein>
    <recommendedName>
        <fullName evidence="3">Peptidase M15A C-terminal domain-containing protein</fullName>
    </recommendedName>
</protein>
<keyword evidence="5" id="KW-1185">Reference proteome</keyword>
<dbReference type="InterPro" id="IPR013230">
    <property type="entry name" value="Peptidase_M15A_C"/>
</dbReference>
<comment type="caution">
    <text evidence="4">The sequence shown here is derived from an EMBL/GenBank/DDBJ whole genome shotgun (WGS) entry which is preliminary data.</text>
</comment>
<dbReference type="Pfam" id="PF08291">
    <property type="entry name" value="Peptidase_M15_3"/>
    <property type="match status" value="1"/>
</dbReference>
<dbReference type="Proteomes" id="UP001161325">
    <property type="component" value="Unassembled WGS sequence"/>
</dbReference>
<evidence type="ECO:0000256" key="2">
    <source>
        <dbReference type="SAM" id="Phobius"/>
    </source>
</evidence>
<accession>A0AA37Q815</accession>
<dbReference type="InterPro" id="IPR009045">
    <property type="entry name" value="Zn_M74/Hedgehog-like"/>
</dbReference>
<dbReference type="Gene3D" id="3.30.1380.10">
    <property type="match status" value="1"/>
</dbReference>
<keyword evidence="2" id="KW-0472">Membrane</keyword>
<feature type="transmembrane region" description="Helical" evidence="2">
    <location>
        <begin position="62"/>
        <end position="79"/>
    </location>
</feature>
<evidence type="ECO:0000256" key="1">
    <source>
        <dbReference type="SAM" id="MobiDB-lite"/>
    </source>
</evidence>
<feature type="domain" description="Peptidase M15A C-terminal" evidence="3">
    <location>
        <begin position="298"/>
        <end position="339"/>
    </location>
</feature>
<reference evidence="4" key="1">
    <citation type="submission" date="2022-08" db="EMBL/GenBank/DDBJ databases">
        <title>Draft genome sequencing of Roseisolibacter agri AW1220.</title>
        <authorList>
            <person name="Tobiishi Y."/>
            <person name="Tonouchi A."/>
        </authorList>
    </citation>
    <scope>NUCLEOTIDE SEQUENCE</scope>
    <source>
        <strain evidence="4">AW1220</strain>
    </source>
</reference>
<keyword evidence="2" id="KW-1133">Transmembrane helix</keyword>
<name>A0AA37Q815_9BACT</name>
<dbReference type="SUPFAM" id="SSF55166">
    <property type="entry name" value="Hedgehog/DD-peptidase"/>
    <property type="match status" value="1"/>
</dbReference>
<dbReference type="EMBL" id="BRXS01000007">
    <property type="protein sequence ID" value="GLC27969.1"/>
    <property type="molecule type" value="Genomic_DNA"/>
</dbReference>
<evidence type="ECO:0000313" key="4">
    <source>
        <dbReference type="EMBL" id="GLC27969.1"/>
    </source>
</evidence>
<dbReference type="AlphaFoldDB" id="A0AA37Q815"/>
<keyword evidence="2" id="KW-0812">Transmembrane</keyword>
<feature type="region of interest" description="Disordered" evidence="1">
    <location>
        <begin position="1"/>
        <end position="22"/>
    </location>
</feature>
<gene>
    <name evidence="4" type="ORF">rosag_44820</name>
</gene>